<dbReference type="InterPro" id="IPR000847">
    <property type="entry name" value="LysR_HTH_N"/>
</dbReference>
<name>D3QB06_STANL</name>
<keyword evidence="4" id="KW-0804">Transcription</keyword>
<keyword evidence="2" id="KW-0805">Transcription regulation</keyword>
<evidence type="ECO:0000256" key="1">
    <source>
        <dbReference type="ARBA" id="ARBA00009437"/>
    </source>
</evidence>
<protein>
    <submittedName>
        <fullName evidence="6">Transcriptional regulator, LysR family</fullName>
    </submittedName>
</protein>
<accession>D3QB06</accession>
<dbReference type="HOGENOM" id="CLU_039613_6_2_11"/>
<dbReference type="RefSeq" id="WP_013016394.1">
    <property type="nucleotide sequence ID" value="NC_013947.1"/>
</dbReference>
<feature type="domain" description="HTH lysR-type" evidence="5">
    <location>
        <begin position="1"/>
        <end position="58"/>
    </location>
</feature>
<dbReference type="FunFam" id="1.10.10.10:FF:000001">
    <property type="entry name" value="LysR family transcriptional regulator"/>
    <property type="match status" value="1"/>
</dbReference>
<dbReference type="GO" id="GO:0003677">
    <property type="term" value="F:DNA binding"/>
    <property type="evidence" value="ECO:0007669"/>
    <property type="project" value="UniProtKB-KW"/>
</dbReference>
<dbReference type="EMBL" id="CP001778">
    <property type="protein sequence ID" value="ADD40823.1"/>
    <property type="molecule type" value="Genomic_DNA"/>
</dbReference>
<dbReference type="Pfam" id="PF03466">
    <property type="entry name" value="LysR_substrate"/>
    <property type="match status" value="1"/>
</dbReference>
<evidence type="ECO:0000256" key="2">
    <source>
        <dbReference type="ARBA" id="ARBA00023015"/>
    </source>
</evidence>
<keyword evidence="3" id="KW-0238">DNA-binding</keyword>
<dbReference type="SUPFAM" id="SSF53850">
    <property type="entry name" value="Periplasmic binding protein-like II"/>
    <property type="match status" value="1"/>
</dbReference>
<dbReference type="AlphaFoldDB" id="D3QB06"/>
<dbReference type="Gene3D" id="1.10.10.10">
    <property type="entry name" value="Winged helix-like DNA-binding domain superfamily/Winged helix DNA-binding domain"/>
    <property type="match status" value="1"/>
</dbReference>
<dbReference type="KEGG" id="sna:Snas_1113"/>
<dbReference type="PANTHER" id="PTHR30346:SF28">
    <property type="entry name" value="HTH-TYPE TRANSCRIPTIONAL REGULATOR CYNR"/>
    <property type="match status" value="1"/>
</dbReference>
<dbReference type="eggNOG" id="COG0583">
    <property type="taxonomic scope" value="Bacteria"/>
</dbReference>
<dbReference type="InterPro" id="IPR036390">
    <property type="entry name" value="WH_DNA-bd_sf"/>
</dbReference>
<dbReference type="GO" id="GO:0032993">
    <property type="term" value="C:protein-DNA complex"/>
    <property type="evidence" value="ECO:0007669"/>
    <property type="project" value="TreeGrafter"/>
</dbReference>
<proteinExistence type="inferred from homology"/>
<evidence type="ECO:0000259" key="5">
    <source>
        <dbReference type="PROSITE" id="PS50931"/>
    </source>
</evidence>
<dbReference type="OrthoDB" id="3181812at2"/>
<reference evidence="6 7" key="1">
    <citation type="journal article" date="2009" name="Stand. Genomic Sci.">
        <title>Complete genome sequence of Stackebrandtia nassauensis type strain (LLR-40K-21).</title>
        <authorList>
            <person name="Munk C."/>
            <person name="Lapidus A."/>
            <person name="Copeland A."/>
            <person name="Jando M."/>
            <person name="Mayilraj S."/>
            <person name="Glavina Del Rio T."/>
            <person name="Nolan M."/>
            <person name="Chen F."/>
            <person name="Lucas S."/>
            <person name="Tice H."/>
            <person name="Cheng J.F."/>
            <person name="Han C."/>
            <person name="Detter J.C."/>
            <person name="Bruce D."/>
            <person name="Goodwin L."/>
            <person name="Chain P."/>
            <person name="Pitluck S."/>
            <person name="Goker M."/>
            <person name="Ovchinikova G."/>
            <person name="Pati A."/>
            <person name="Ivanova N."/>
            <person name="Mavromatis K."/>
            <person name="Chen A."/>
            <person name="Palaniappan K."/>
            <person name="Land M."/>
            <person name="Hauser L."/>
            <person name="Chang Y.J."/>
            <person name="Jeffries C.D."/>
            <person name="Bristow J."/>
            <person name="Eisen J.A."/>
            <person name="Markowitz V."/>
            <person name="Hugenholtz P."/>
            <person name="Kyrpides N.C."/>
            <person name="Klenk H.P."/>
        </authorList>
    </citation>
    <scope>NUCLEOTIDE SEQUENCE [LARGE SCALE GENOMIC DNA]</scope>
    <source>
        <strain evidence="7">DSM 44728 / CIP 108903 / NRRL B-16338 / NBRC 102104 / LLR-40K-21</strain>
    </source>
</reference>
<organism evidence="6 7">
    <name type="scientific">Stackebrandtia nassauensis (strain DSM 44728 / CIP 108903 / NRRL B-16338 / NBRC 102104 / LLR-40K-21)</name>
    <dbReference type="NCBI Taxonomy" id="446470"/>
    <lineage>
        <taxon>Bacteria</taxon>
        <taxon>Bacillati</taxon>
        <taxon>Actinomycetota</taxon>
        <taxon>Actinomycetes</taxon>
        <taxon>Glycomycetales</taxon>
        <taxon>Glycomycetaceae</taxon>
        <taxon>Stackebrandtia</taxon>
    </lineage>
</organism>
<dbReference type="GO" id="GO:0003700">
    <property type="term" value="F:DNA-binding transcription factor activity"/>
    <property type="evidence" value="ECO:0007669"/>
    <property type="project" value="InterPro"/>
</dbReference>
<evidence type="ECO:0000313" key="7">
    <source>
        <dbReference type="Proteomes" id="UP000000844"/>
    </source>
</evidence>
<gene>
    <name evidence="6" type="ordered locus">Snas_1113</name>
</gene>
<evidence type="ECO:0000256" key="4">
    <source>
        <dbReference type="ARBA" id="ARBA00023163"/>
    </source>
</evidence>
<dbReference type="Gene3D" id="3.40.190.290">
    <property type="match status" value="1"/>
</dbReference>
<dbReference type="PRINTS" id="PR00039">
    <property type="entry name" value="HTHLYSR"/>
</dbReference>
<comment type="similarity">
    <text evidence="1">Belongs to the LysR transcriptional regulatory family.</text>
</comment>
<dbReference type="InterPro" id="IPR036388">
    <property type="entry name" value="WH-like_DNA-bd_sf"/>
</dbReference>
<dbReference type="PANTHER" id="PTHR30346">
    <property type="entry name" value="TRANSCRIPTIONAL DUAL REGULATOR HCAR-RELATED"/>
    <property type="match status" value="1"/>
</dbReference>
<dbReference type="Pfam" id="PF00126">
    <property type="entry name" value="HTH_1"/>
    <property type="match status" value="1"/>
</dbReference>
<keyword evidence="7" id="KW-1185">Reference proteome</keyword>
<evidence type="ECO:0000256" key="3">
    <source>
        <dbReference type="ARBA" id="ARBA00023125"/>
    </source>
</evidence>
<dbReference type="Proteomes" id="UP000000844">
    <property type="component" value="Chromosome"/>
</dbReference>
<dbReference type="InterPro" id="IPR005119">
    <property type="entry name" value="LysR_subst-bd"/>
</dbReference>
<dbReference type="SUPFAM" id="SSF46785">
    <property type="entry name" value="Winged helix' DNA-binding domain"/>
    <property type="match status" value="1"/>
</dbReference>
<sequence>MELLALRYFQTVARTENISRAAERLRIAQPSLSRTIARLESELKVPLFDRRGRNISLNRFGVAFLHRVDKALAELDDARRELTESAGLERGGFAIASETLLTVTDTMSEFLTEYPDVEVRLYQATGDEMRQLLQSRQVDMCLASQQLTDPSFTGVEVIREEVLLAVPPHHRLANQTRVTLADIADEPFITTRPGYWLRTLLDRLFADAGLRPVIRCEGDEPGVIQTMISTGLGIGLNPSQARYSDIRTDVAWLHLDAPDCHRVLRLYWNTDAFVSQAARRFRDFTIERLRQQLSTPPALAVARTRRRPWHC</sequence>
<dbReference type="PROSITE" id="PS50931">
    <property type="entry name" value="HTH_LYSR"/>
    <property type="match status" value="1"/>
</dbReference>
<dbReference type="STRING" id="446470.Snas_1113"/>
<evidence type="ECO:0000313" key="6">
    <source>
        <dbReference type="EMBL" id="ADD40823.1"/>
    </source>
</evidence>